<dbReference type="NCBIfam" id="NF038324">
    <property type="entry name" value="DrmB_fam"/>
    <property type="match status" value="1"/>
</dbReference>
<feature type="compositionally biased region" description="Basic and acidic residues" evidence="1">
    <location>
        <begin position="120"/>
        <end position="130"/>
    </location>
</feature>
<protein>
    <submittedName>
        <fullName evidence="3">Uncharacterized protein DUF1998</fullName>
    </submittedName>
</protein>
<evidence type="ECO:0000313" key="4">
    <source>
        <dbReference type="Proteomes" id="UP000316331"/>
    </source>
</evidence>
<evidence type="ECO:0000259" key="2">
    <source>
        <dbReference type="Pfam" id="PF09369"/>
    </source>
</evidence>
<feature type="domain" description="MrfA-like Zn-binding" evidence="2">
    <location>
        <begin position="516"/>
        <end position="618"/>
    </location>
</feature>
<sequence length="656" mass="73710">MTTGSIRRAQLVTPFGVGAMSVLVNGTSVITAGLDHWYSVDDPTQLELDEYQAQDWRLEARLRVREFRLPPDYRPRQRGKDLRNTNLSVPVLRFPRWSFCMYCKRLELSPLTMAQPVECPDSKHKQDADGRKKRPPRMSQVPFIAICAHGHLDDFPFREWVHRSHSPGCRGTLRLESRGGGGLEGQVVVCDPSSMPKGCSAERSLDGIMNSHWENQVERTHLTDQLAADERPFYCTGSRPWLAELDGSCSQPIRGALRGAGNVYFPKVESSIYLPRQVGAVSAELHKLMNRADVRPILRILNRIDGAGVTAAQIRAELPHELFKPMTDHELLAGYRDMFGHGSFGDSGSLDDSMAGGNEDAEDAVETLTGNDEWRYPEYQLLREIPVDDLLTSTDPGVHEELSSFLDRVRRLETLTETRALRGFTRVRDEGLKLTRGKRLLRRRQLPIEHDWLPAYVVKGEGIYLELDQQRLEDWEQRPKVIARSQKIIDHHSNVARQRGLQQRQISPRFVLLHTLGHLLMNELVFACGYSSASLRERLYVSERPNHRMAGLLIYTAAGDSEGTMGGLVRMARPDALWSVVANALSGARWCSTDPVCMDMGEKGQGPDSCNLAACHGCALVPETSCEEFNRFLDRGLVVGTFRDPGLGYFADLLLA</sequence>
<keyword evidence="4" id="KW-1185">Reference proteome</keyword>
<dbReference type="InterPro" id="IPR018973">
    <property type="entry name" value="MZB"/>
</dbReference>
<dbReference type="AlphaFoldDB" id="A0A543FBT9"/>
<proteinExistence type="predicted"/>
<reference evidence="3 4" key="1">
    <citation type="submission" date="2019-06" db="EMBL/GenBank/DDBJ databases">
        <title>Sequencing the genomes of 1000 actinobacteria strains.</title>
        <authorList>
            <person name="Klenk H.-P."/>
        </authorList>
    </citation>
    <scope>NUCLEOTIDE SEQUENCE [LARGE SCALE GENOMIC DNA]</scope>
    <source>
        <strain evidence="3 4">DSM 103495</strain>
    </source>
</reference>
<dbReference type="OrthoDB" id="9134227at2"/>
<evidence type="ECO:0000313" key="3">
    <source>
        <dbReference type="EMBL" id="TQM31297.1"/>
    </source>
</evidence>
<evidence type="ECO:0000256" key="1">
    <source>
        <dbReference type="SAM" id="MobiDB-lite"/>
    </source>
</evidence>
<name>A0A543FBT9_9NOCA</name>
<accession>A0A543FBT9</accession>
<organism evidence="3 4">
    <name type="scientific">Nocardia bhagyanarayanae</name>
    <dbReference type="NCBI Taxonomy" id="1215925"/>
    <lineage>
        <taxon>Bacteria</taxon>
        <taxon>Bacillati</taxon>
        <taxon>Actinomycetota</taxon>
        <taxon>Actinomycetes</taxon>
        <taxon>Mycobacteriales</taxon>
        <taxon>Nocardiaceae</taxon>
        <taxon>Nocardia</taxon>
    </lineage>
</organism>
<gene>
    <name evidence="3" type="ORF">FB390_2952</name>
</gene>
<dbReference type="EMBL" id="VFPG01000001">
    <property type="protein sequence ID" value="TQM31297.1"/>
    <property type="molecule type" value="Genomic_DNA"/>
</dbReference>
<feature type="region of interest" description="Disordered" evidence="1">
    <location>
        <begin position="117"/>
        <end position="136"/>
    </location>
</feature>
<dbReference type="Proteomes" id="UP000316331">
    <property type="component" value="Unassembled WGS sequence"/>
</dbReference>
<comment type="caution">
    <text evidence="3">The sequence shown here is derived from an EMBL/GenBank/DDBJ whole genome shotgun (WGS) entry which is preliminary data.</text>
</comment>
<dbReference type="InterPro" id="IPR047721">
    <property type="entry name" value="DrmB"/>
</dbReference>
<dbReference type="Pfam" id="PF09369">
    <property type="entry name" value="MZB"/>
    <property type="match status" value="1"/>
</dbReference>